<reference evidence="4" key="2">
    <citation type="submission" date="2024-08" db="UniProtKB">
        <authorList>
            <consortium name="EnsemblMetazoa"/>
        </authorList>
    </citation>
    <scope>IDENTIFICATION</scope>
</reference>
<evidence type="ECO:0000256" key="3">
    <source>
        <dbReference type="SAM" id="SignalP"/>
    </source>
</evidence>
<dbReference type="InterPro" id="IPR000618">
    <property type="entry name" value="Insect_cuticle"/>
</dbReference>
<dbReference type="GO" id="GO:0008010">
    <property type="term" value="F:structural constituent of chitin-based larval cuticle"/>
    <property type="evidence" value="ECO:0007669"/>
    <property type="project" value="TreeGrafter"/>
</dbReference>
<keyword evidence="1 2" id="KW-0193">Cuticle</keyword>
<feature type="chain" id="PRO_5043580138" evidence="3">
    <location>
        <begin position="23"/>
        <end position="128"/>
    </location>
</feature>
<dbReference type="InterPro" id="IPR050468">
    <property type="entry name" value="Cuticle_Struct_Prot"/>
</dbReference>
<dbReference type="PROSITE" id="PS51155">
    <property type="entry name" value="CHIT_BIND_RR_2"/>
    <property type="match status" value="1"/>
</dbReference>
<evidence type="ECO:0000256" key="2">
    <source>
        <dbReference type="PROSITE-ProRule" id="PRU00497"/>
    </source>
</evidence>
<protein>
    <submittedName>
        <fullName evidence="4">Uncharacterized protein</fullName>
    </submittedName>
</protein>
<dbReference type="KEGG" id="dpa:109546742"/>
<keyword evidence="5" id="KW-1185">Reference proteome</keyword>
<organism evidence="4 5">
    <name type="scientific">Dendroctonus ponderosae</name>
    <name type="common">Mountain pine beetle</name>
    <dbReference type="NCBI Taxonomy" id="77166"/>
    <lineage>
        <taxon>Eukaryota</taxon>
        <taxon>Metazoa</taxon>
        <taxon>Ecdysozoa</taxon>
        <taxon>Arthropoda</taxon>
        <taxon>Hexapoda</taxon>
        <taxon>Insecta</taxon>
        <taxon>Pterygota</taxon>
        <taxon>Neoptera</taxon>
        <taxon>Endopterygota</taxon>
        <taxon>Coleoptera</taxon>
        <taxon>Polyphaga</taxon>
        <taxon>Cucujiformia</taxon>
        <taxon>Curculionidae</taxon>
        <taxon>Scolytinae</taxon>
        <taxon>Dendroctonus</taxon>
    </lineage>
</organism>
<dbReference type="PANTHER" id="PTHR10380:SF224">
    <property type="entry name" value="CUTICULAR PROTEIN 12A"/>
    <property type="match status" value="1"/>
</dbReference>
<dbReference type="PRINTS" id="PR00947">
    <property type="entry name" value="CUTICLE"/>
</dbReference>
<evidence type="ECO:0000256" key="1">
    <source>
        <dbReference type="ARBA" id="ARBA00022460"/>
    </source>
</evidence>
<evidence type="ECO:0000313" key="5">
    <source>
        <dbReference type="Proteomes" id="UP000019118"/>
    </source>
</evidence>
<keyword evidence="3" id="KW-0732">Signal</keyword>
<reference evidence="5" key="1">
    <citation type="journal article" date="2013" name="Genome Biol.">
        <title>Draft genome of the mountain pine beetle, Dendroctonus ponderosae Hopkins, a major forest pest.</title>
        <authorList>
            <person name="Keeling C.I."/>
            <person name="Yuen M.M."/>
            <person name="Liao N.Y."/>
            <person name="Docking T.R."/>
            <person name="Chan S.K."/>
            <person name="Taylor G.A."/>
            <person name="Palmquist D.L."/>
            <person name="Jackman S.D."/>
            <person name="Nguyen A."/>
            <person name="Li M."/>
            <person name="Henderson H."/>
            <person name="Janes J.K."/>
            <person name="Zhao Y."/>
            <person name="Pandoh P."/>
            <person name="Moore R."/>
            <person name="Sperling F.A."/>
            <person name="Huber D.P."/>
            <person name="Birol I."/>
            <person name="Jones S.J."/>
            <person name="Bohlmann J."/>
        </authorList>
    </citation>
    <scope>NUCLEOTIDE SEQUENCE</scope>
</reference>
<dbReference type="PROSITE" id="PS00233">
    <property type="entry name" value="CHIT_BIND_RR_1"/>
    <property type="match status" value="1"/>
</dbReference>
<proteinExistence type="predicted"/>
<accession>A0AAR5QJH9</accession>
<dbReference type="GO" id="GO:0062129">
    <property type="term" value="C:chitin-based extracellular matrix"/>
    <property type="evidence" value="ECO:0007669"/>
    <property type="project" value="TreeGrafter"/>
</dbReference>
<dbReference type="Proteomes" id="UP000019118">
    <property type="component" value="Unassembled WGS sequence"/>
</dbReference>
<name>A0AAR5QJH9_DENPD</name>
<dbReference type="AlphaFoldDB" id="A0AAR5QJH9"/>
<dbReference type="EnsemblMetazoa" id="XM_019917826.1">
    <property type="protein sequence ID" value="XP_019773385.1"/>
    <property type="gene ID" value="LOC109546742"/>
</dbReference>
<dbReference type="PANTHER" id="PTHR10380">
    <property type="entry name" value="CUTICLE PROTEIN"/>
    <property type="match status" value="1"/>
</dbReference>
<evidence type="ECO:0000313" key="4">
    <source>
        <dbReference type="EnsemblMetazoa" id="XP_019773385.1"/>
    </source>
</evidence>
<dbReference type="Pfam" id="PF00379">
    <property type="entry name" value="Chitin_bind_4"/>
    <property type="match status" value="1"/>
</dbReference>
<dbReference type="InterPro" id="IPR031311">
    <property type="entry name" value="CHIT_BIND_RR_consensus"/>
</dbReference>
<sequence length="128" mass="14718">MSVPPRWCLIILFYSFWPVAKCMPALKEPRLSLADVATSYNIREPEGPDTYAFGYDINDPDTENVQFRDEERKPDGSVVGKYGWLGMDGTAYIVNYVADSRGYRASVDTVQNYLMRRRSRSNPFMKIT</sequence>
<feature type="signal peptide" evidence="3">
    <location>
        <begin position="1"/>
        <end position="22"/>
    </location>
</feature>
<dbReference type="GeneID" id="109546742"/>